<feature type="domain" description="DUF4382" evidence="2">
    <location>
        <begin position="57"/>
        <end position="194"/>
    </location>
</feature>
<protein>
    <recommendedName>
        <fullName evidence="2">DUF4382 domain-containing protein</fullName>
    </recommendedName>
</protein>
<accession>A0A1G2L6Z6</accession>
<dbReference type="AlphaFoldDB" id="A0A1G2L6Z6"/>
<sequence>MKNVLLVLGLVVVIVALILALGPSRQESVRVETSPPAPEPAPEPSPSPLPPPQPTEGRVVFAVTDAAAGLENIDGIIVTTKEVRVQSAAKGWVTVSEETKSFDLLKLKESGSFALLTEANLEAGEYNQVRLSVSKVEVIEKSSGKISLAKLPSGDLKLVGKLVVEAGNESSVVLDFLADKSLHTTGQGSYIFAPVITLETKSNAEISIGGGLVNIGGGKTDTNITIGMNESGEVGINVAIDAGANLEIVGDAIRVMAKGESEAAVSITAKGAIDAAVGGEYLDSAISVKMITREGKKTWLVTGLKGLEITNIYVDASTGVVVRVE</sequence>
<evidence type="ECO:0000313" key="4">
    <source>
        <dbReference type="Proteomes" id="UP000177982"/>
    </source>
</evidence>
<evidence type="ECO:0000313" key="3">
    <source>
        <dbReference type="EMBL" id="OHA07433.1"/>
    </source>
</evidence>
<dbReference type="InterPro" id="IPR025491">
    <property type="entry name" value="DUF4382"/>
</dbReference>
<feature type="region of interest" description="Disordered" evidence="1">
    <location>
        <begin position="28"/>
        <end position="56"/>
    </location>
</feature>
<dbReference type="EMBL" id="MHQO01000010">
    <property type="protein sequence ID" value="OHA07433.1"/>
    <property type="molecule type" value="Genomic_DNA"/>
</dbReference>
<gene>
    <name evidence="3" type="ORF">A2934_05590</name>
</gene>
<comment type="caution">
    <text evidence="3">The sequence shown here is derived from an EMBL/GenBank/DDBJ whole genome shotgun (WGS) entry which is preliminary data.</text>
</comment>
<dbReference type="Proteomes" id="UP000177982">
    <property type="component" value="Unassembled WGS sequence"/>
</dbReference>
<name>A0A1G2L6Z6_9BACT</name>
<evidence type="ECO:0000256" key="1">
    <source>
        <dbReference type="SAM" id="MobiDB-lite"/>
    </source>
</evidence>
<evidence type="ECO:0000259" key="2">
    <source>
        <dbReference type="Pfam" id="PF14321"/>
    </source>
</evidence>
<dbReference type="Pfam" id="PF14321">
    <property type="entry name" value="DUF4382"/>
    <property type="match status" value="1"/>
</dbReference>
<feature type="compositionally biased region" description="Pro residues" evidence="1">
    <location>
        <begin position="35"/>
        <end position="54"/>
    </location>
</feature>
<proteinExistence type="predicted"/>
<organism evidence="3 4">
    <name type="scientific">Candidatus Sungbacteria bacterium RIFCSPLOWO2_01_FULL_47_10</name>
    <dbReference type="NCBI Taxonomy" id="1802276"/>
    <lineage>
        <taxon>Bacteria</taxon>
        <taxon>Candidatus Sungiibacteriota</taxon>
    </lineage>
</organism>
<reference evidence="3 4" key="1">
    <citation type="journal article" date="2016" name="Nat. Commun.">
        <title>Thousands of microbial genomes shed light on interconnected biogeochemical processes in an aquifer system.</title>
        <authorList>
            <person name="Anantharaman K."/>
            <person name="Brown C.T."/>
            <person name="Hug L.A."/>
            <person name="Sharon I."/>
            <person name="Castelle C.J."/>
            <person name="Probst A.J."/>
            <person name="Thomas B.C."/>
            <person name="Singh A."/>
            <person name="Wilkins M.J."/>
            <person name="Karaoz U."/>
            <person name="Brodie E.L."/>
            <person name="Williams K.H."/>
            <person name="Hubbard S.S."/>
            <person name="Banfield J.F."/>
        </authorList>
    </citation>
    <scope>NUCLEOTIDE SEQUENCE [LARGE SCALE GENOMIC DNA]</scope>
</reference>